<comment type="similarity">
    <text evidence="2 12">Belongs to the ABC-4 integral membrane protein family. FtsX subfamily.</text>
</comment>
<dbReference type="eggNOG" id="COG2177">
    <property type="taxonomic scope" value="Bacteria"/>
</dbReference>
<dbReference type="PIRSF" id="PIRSF003097">
    <property type="entry name" value="FtsX"/>
    <property type="match status" value="1"/>
</dbReference>
<dbReference type="Proteomes" id="UP000030661">
    <property type="component" value="Unassembled WGS sequence"/>
</dbReference>
<keyword evidence="10 12" id="KW-0472">Membrane</keyword>
<dbReference type="InterPro" id="IPR047590">
    <property type="entry name" value="FtsX_proteobact-type"/>
</dbReference>
<keyword evidence="9 13" id="KW-1133">Transmembrane helix</keyword>
<dbReference type="AlphaFoldDB" id="A0A081C9E9"/>
<comment type="subunit">
    <text evidence="3">Forms a membrane-associated complex with FtsE.</text>
</comment>
<keyword evidence="17" id="KW-1185">Reference proteome</keyword>
<dbReference type="GO" id="GO:0032153">
    <property type="term" value="C:cell division site"/>
    <property type="evidence" value="ECO:0007669"/>
    <property type="project" value="TreeGrafter"/>
</dbReference>
<dbReference type="Pfam" id="PF18075">
    <property type="entry name" value="FtsX_ECD"/>
    <property type="match status" value="1"/>
</dbReference>
<dbReference type="HOGENOM" id="CLU_073546_2_2_0"/>
<evidence type="ECO:0000256" key="12">
    <source>
        <dbReference type="PIRNR" id="PIRNR003097"/>
    </source>
</evidence>
<evidence type="ECO:0000259" key="14">
    <source>
        <dbReference type="Pfam" id="PF02687"/>
    </source>
</evidence>
<evidence type="ECO:0000256" key="5">
    <source>
        <dbReference type="ARBA" id="ARBA00022475"/>
    </source>
</evidence>
<dbReference type="InterPro" id="IPR004513">
    <property type="entry name" value="FtsX"/>
</dbReference>
<evidence type="ECO:0000256" key="13">
    <source>
        <dbReference type="SAM" id="Phobius"/>
    </source>
</evidence>
<keyword evidence="11 12" id="KW-0131">Cell cycle</keyword>
<dbReference type="NCBIfam" id="NF038347">
    <property type="entry name" value="FtsX_Gpos"/>
    <property type="match status" value="1"/>
</dbReference>
<feature type="domain" description="FtsX extracellular" evidence="15">
    <location>
        <begin position="60"/>
        <end position="154"/>
    </location>
</feature>
<keyword evidence="7 12" id="KW-0132">Cell division</keyword>
<dbReference type="EMBL" id="DF820477">
    <property type="protein sequence ID" value="GAK61204.1"/>
    <property type="molecule type" value="Genomic_DNA"/>
</dbReference>
<reference evidence="16" key="1">
    <citation type="journal article" date="2015" name="PeerJ">
        <title>First genomic representation of candidate bacterial phylum KSB3 points to enhanced environmental sensing as a trigger of wastewater bulking.</title>
        <authorList>
            <person name="Sekiguchi Y."/>
            <person name="Ohashi A."/>
            <person name="Parks D.H."/>
            <person name="Yamauchi T."/>
            <person name="Tyson G.W."/>
            <person name="Hugenholtz P."/>
        </authorList>
    </citation>
    <scope>NUCLEOTIDE SEQUENCE [LARGE SCALE GENOMIC DNA]</scope>
</reference>
<dbReference type="InterPro" id="IPR058204">
    <property type="entry name" value="FtsX_firmicutes-type"/>
</dbReference>
<feature type="transmembrane region" description="Helical" evidence="13">
    <location>
        <begin position="26"/>
        <end position="47"/>
    </location>
</feature>
<dbReference type="GO" id="GO:0005886">
    <property type="term" value="C:plasma membrane"/>
    <property type="evidence" value="ECO:0007669"/>
    <property type="project" value="UniProtKB-SubCell"/>
</dbReference>
<keyword evidence="6" id="KW-0997">Cell inner membrane</keyword>
<evidence type="ECO:0000256" key="10">
    <source>
        <dbReference type="ARBA" id="ARBA00023136"/>
    </source>
</evidence>
<dbReference type="InterPro" id="IPR040690">
    <property type="entry name" value="FtsX_ECD"/>
</dbReference>
<evidence type="ECO:0000256" key="1">
    <source>
        <dbReference type="ARBA" id="ARBA00004429"/>
    </source>
</evidence>
<organism evidence="16">
    <name type="scientific">Vecturithrix granuli</name>
    <dbReference type="NCBI Taxonomy" id="1499967"/>
    <lineage>
        <taxon>Bacteria</taxon>
        <taxon>Candidatus Moduliflexota</taxon>
        <taxon>Candidatus Vecturitrichia</taxon>
        <taxon>Candidatus Vecturitrichales</taxon>
        <taxon>Candidatus Vecturitrichaceae</taxon>
        <taxon>Candidatus Vecturithrix</taxon>
    </lineage>
</organism>
<evidence type="ECO:0000256" key="4">
    <source>
        <dbReference type="ARBA" id="ARBA00021907"/>
    </source>
</evidence>
<proteinExistence type="inferred from homology"/>
<evidence type="ECO:0000256" key="11">
    <source>
        <dbReference type="ARBA" id="ARBA00023306"/>
    </source>
</evidence>
<dbReference type="PANTHER" id="PTHR47755">
    <property type="entry name" value="CELL DIVISION PROTEIN FTSX"/>
    <property type="match status" value="1"/>
</dbReference>
<feature type="transmembrane region" description="Helical" evidence="13">
    <location>
        <begin position="262"/>
        <end position="288"/>
    </location>
</feature>
<evidence type="ECO:0000256" key="9">
    <source>
        <dbReference type="ARBA" id="ARBA00022989"/>
    </source>
</evidence>
<dbReference type="NCBIfam" id="TIGR00439">
    <property type="entry name" value="FtsX_Gneg"/>
    <property type="match status" value="1"/>
</dbReference>
<keyword evidence="8 13" id="KW-0812">Transmembrane</keyword>
<evidence type="ECO:0000256" key="2">
    <source>
        <dbReference type="ARBA" id="ARBA00007379"/>
    </source>
</evidence>
<dbReference type="Gene3D" id="3.30.70.3040">
    <property type="match status" value="1"/>
</dbReference>
<keyword evidence="5 12" id="KW-1003">Cell membrane</keyword>
<gene>
    <name evidence="16" type="ORF">U27_01103</name>
</gene>
<evidence type="ECO:0000256" key="7">
    <source>
        <dbReference type="ARBA" id="ARBA00022618"/>
    </source>
</evidence>
<evidence type="ECO:0000256" key="6">
    <source>
        <dbReference type="ARBA" id="ARBA00022519"/>
    </source>
</evidence>
<feature type="domain" description="ABC3 transporter permease C-terminal" evidence="14">
    <location>
        <begin position="180"/>
        <end position="293"/>
    </location>
</feature>
<comment type="subcellular location">
    <subcellularLocation>
        <location evidence="1">Cell inner membrane</location>
        <topology evidence="1">Multi-pass membrane protein</topology>
    </subcellularLocation>
</comment>
<feature type="transmembrane region" description="Helical" evidence="13">
    <location>
        <begin position="173"/>
        <end position="193"/>
    </location>
</feature>
<feature type="transmembrane region" description="Helical" evidence="13">
    <location>
        <begin position="234"/>
        <end position="255"/>
    </location>
</feature>
<dbReference type="Pfam" id="PF02687">
    <property type="entry name" value="FtsX"/>
    <property type="match status" value="1"/>
</dbReference>
<dbReference type="PANTHER" id="PTHR47755:SF1">
    <property type="entry name" value="CELL DIVISION PROTEIN FTSX"/>
    <property type="match status" value="1"/>
</dbReference>
<evidence type="ECO:0000259" key="15">
    <source>
        <dbReference type="Pfam" id="PF18075"/>
    </source>
</evidence>
<dbReference type="STRING" id="1499967.U27_01103"/>
<dbReference type="InterPro" id="IPR003838">
    <property type="entry name" value="ABC3_permease_C"/>
</dbReference>
<accession>A0A081C9E9</accession>
<evidence type="ECO:0000256" key="3">
    <source>
        <dbReference type="ARBA" id="ARBA00011160"/>
    </source>
</evidence>
<evidence type="ECO:0000256" key="8">
    <source>
        <dbReference type="ARBA" id="ARBA00022692"/>
    </source>
</evidence>
<name>A0A081C9E9_VECG1</name>
<evidence type="ECO:0000313" key="16">
    <source>
        <dbReference type="EMBL" id="GAK61204.1"/>
    </source>
</evidence>
<evidence type="ECO:0000313" key="17">
    <source>
        <dbReference type="Proteomes" id="UP000030661"/>
    </source>
</evidence>
<sequence length="302" mass="34384">MARFHLFTYFIREAIVNMTRSKVPNAIAIGMIAVSLSIFGIFLLIYINLNAVARRWSDSVQVIAYLDESITEDQRIELDARIREISAVENVRFVSSEEALEDFKTRLVGHEELLDGVADANPLPASFEIRLKTKYQNFASVQTVVDMLAQIPHLEDFQYGQTWLENLTIVINLLKFIGVFLGIFLFLTIIFIISNTIKLTLYSREEELNIMKFVGATETFIKGPFLAEGIMRGFLGATGSLVIIYLIYQLFLTVLHYSSSSLFMFLSLSFLSWSVMIGMLILGSFLGWCGSLFTLHKFLRTY</sequence>
<protein>
    <recommendedName>
        <fullName evidence="4 12">Cell division protein FtsX</fullName>
    </recommendedName>
</protein>
<dbReference type="GO" id="GO:0051301">
    <property type="term" value="P:cell division"/>
    <property type="evidence" value="ECO:0007669"/>
    <property type="project" value="UniProtKB-KW"/>
</dbReference>